<dbReference type="OrthoDB" id="8732661at2"/>
<dbReference type="InterPro" id="IPR055152">
    <property type="entry name" value="Transketolase-like_C_2"/>
</dbReference>
<feature type="binding site" evidence="12">
    <location>
        <position position="521"/>
    </location>
    <ligand>
        <name>substrate</name>
    </ligand>
</feature>
<dbReference type="Pfam" id="PF22613">
    <property type="entry name" value="Transketolase_C_1"/>
    <property type="match status" value="1"/>
</dbReference>
<dbReference type="InterPro" id="IPR049557">
    <property type="entry name" value="Transketolase_CS"/>
</dbReference>
<dbReference type="FunFam" id="3.40.50.970:FF:000004">
    <property type="entry name" value="Transketolase"/>
    <property type="match status" value="1"/>
</dbReference>
<dbReference type="InterPro" id="IPR005475">
    <property type="entry name" value="Transketolase-like_Pyr-bd"/>
</dbReference>
<keyword evidence="8 13" id="KW-0786">Thiamine pyrophosphate</keyword>
<dbReference type="Gene3D" id="3.40.50.970">
    <property type="match status" value="2"/>
</dbReference>
<dbReference type="Pfam" id="PF02779">
    <property type="entry name" value="Transket_pyr"/>
    <property type="match status" value="1"/>
</dbReference>
<feature type="site" description="Important for catalytic activity" evidence="15">
    <location>
        <position position="28"/>
    </location>
</feature>
<dbReference type="CDD" id="cd02012">
    <property type="entry name" value="TPP_TK"/>
    <property type="match status" value="1"/>
</dbReference>
<feature type="binding site" evidence="12">
    <location>
        <position position="474"/>
    </location>
    <ligand>
        <name>substrate</name>
    </ligand>
</feature>
<dbReference type="GO" id="GO:0004802">
    <property type="term" value="F:transketolase activity"/>
    <property type="evidence" value="ECO:0007669"/>
    <property type="project" value="UniProtKB-UniRule"/>
</dbReference>
<name>A0A0M0L5S1_9BACI</name>
<dbReference type="SUPFAM" id="SSF52922">
    <property type="entry name" value="TK C-terminal domain-like"/>
    <property type="match status" value="1"/>
</dbReference>
<comment type="catalytic activity">
    <reaction evidence="9 16">
        <text>D-sedoheptulose 7-phosphate + D-glyceraldehyde 3-phosphate = aldehydo-D-ribose 5-phosphate + D-xylulose 5-phosphate</text>
        <dbReference type="Rhea" id="RHEA:10508"/>
        <dbReference type="ChEBI" id="CHEBI:57483"/>
        <dbReference type="ChEBI" id="CHEBI:57737"/>
        <dbReference type="ChEBI" id="CHEBI:58273"/>
        <dbReference type="ChEBI" id="CHEBI:59776"/>
        <dbReference type="EC" id="2.2.1.1"/>
    </reaction>
</comment>
<dbReference type="CDD" id="cd07033">
    <property type="entry name" value="TPP_PYR_DXS_TK_like"/>
    <property type="match status" value="1"/>
</dbReference>
<dbReference type="EMBL" id="LILC01000013">
    <property type="protein sequence ID" value="KOO46421.1"/>
    <property type="molecule type" value="Genomic_DNA"/>
</dbReference>
<comment type="cofactor">
    <cofactor evidence="14">
        <name>Mg(2+)</name>
        <dbReference type="ChEBI" id="CHEBI:18420"/>
    </cofactor>
    <text evidence="14">Binds 1 Mg(2+) ion per subunit. Can also utilize other divalent metal cations, such as Ca(2+), Mn(2+) and Co(2+).</text>
</comment>
<dbReference type="InterPro" id="IPR033247">
    <property type="entry name" value="Transketolase_fam"/>
</dbReference>
<comment type="cofactor">
    <cofactor evidence="13">
        <name>thiamine diphosphate</name>
        <dbReference type="ChEBI" id="CHEBI:58937"/>
    </cofactor>
    <text evidence="13">Binds 1 thiamine pyrophosphate per subunit. During the reaction, the substrate forms a covalent intermediate with the cofactor.</text>
</comment>
<dbReference type="PATRIC" id="fig|284581.3.peg.2387"/>
<feature type="active site" description="Proton donor" evidence="11">
    <location>
        <position position="412"/>
    </location>
</feature>
<proteinExistence type="inferred from homology"/>
<comment type="similarity">
    <text evidence="1 16">Belongs to the transketolase family.</text>
</comment>
<dbReference type="PROSITE" id="PS00802">
    <property type="entry name" value="TRANSKETOLASE_2"/>
    <property type="match status" value="1"/>
</dbReference>
<evidence type="ECO:0000256" key="9">
    <source>
        <dbReference type="ARBA" id="ARBA00049473"/>
    </source>
</evidence>
<evidence type="ECO:0000256" key="7">
    <source>
        <dbReference type="ARBA" id="ARBA00022842"/>
    </source>
</evidence>
<comment type="function">
    <text evidence="16">Catalyzes the transfer of a two-carbon ketol group from a ketose donor to an aldose acceptor, via a covalent intermediate with the cofactor thiamine pyrophosphate.</text>
</comment>
<evidence type="ECO:0000256" key="15">
    <source>
        <dbReference type="PIRSR" id="PIRSR605478-5"/>
    </source>
</evidence>
<dbReference type="InterPro" id="IPR009014">
    <property type="entry name" value="Transketo_C/PFOR_II"/>
</dbReference>
<dbReference type="GO" id="GO:0006098">
    <property type="term" value="P:pentose-phosphate shunt"/>
    <property type="evidence" value="ECO:0007669"/>
    <property type="project" value="TreeGrafter"/>
</dbReference>
<evidence type="ECO:0000256" key="6">
    <source>
        <dbReference type="ARBA" id="ARBA00022723"/>
    </source>
</evidence>
<dbReference type="InterPro" id="IPR005474">
    <property type="entry name" value="Transketolase_N"/>
</dbReference>
<dbReference type="InterPro" id="IPR020826">
    <property type="entry name" value="Transketolase_BS"/>
</dbReference>
<dbReference type="PROSITE" id="PS00801">
    <property type="entry name" value="TRANSKETOLASE_1"/>
    <property type="match status" value="1"/>
</dbReference>
<keyword evidence="6 14" id="KW-0479">Metal-binding</keyword>
<feature type="binding site" evidence="13">
    <location>
        <begin position="116"/>
        <end position="118"/>
    </location>
    <ligand>
        <name>thiamine diphosphate</name>
        <dbReference type="ChEBI" id="CHEBI:58937"/>
    </ligand>
</feature>
<evidence type="ECO:0000313" key="19">
    <source>
        <dbReference type="Proteomes" id="UP000037558"/>
    </source>
</evidence>
<comment type="subunit">
    <text evidence="2 16">Homodimer.</text>
</comment>
<dbReference type="EC" id="2.2.1.1" evidence="3 10"/>
<keyword evidence="5 16" id="KW-0808">Transferase</keyword>
<feature type="binding site" evidence="13">
    <location>
        <position position="68"/>
    </location>
    <ligand>
        <name>thiamine diphosphate</name>
        <dbReference type="ChEBI" id="CHEBI:58937"/>
    </ligand>
</feature>
<dbReference type="Gene3D" id="3.40.50.920">
    <property type="match status" value="1"/>
</dbReference>
<evidence type="ECO:0000256" key="5">
    <source>
        <dbReference type="ARBA" id="ARBA00022679"/>
    </source>
</evidence>
<evidence type="ECO:0000256" key="8">
    <source>
        <dbReference type="ARBA" id="ARBA00023052"/>
    </source>
</evidence>
<comment type="caution">
    <text evidence="18">The sequence shown here is derived from an EMBL/GenBank/DDBJ whole genome shotgun (WGS) entry which is preliminary data.</text>
</comment>
<evidence type="ECO:0000256" key="10">
    <source>
        <dbReference type="NCBIfam" id="TIGR00232"/>
    </source>
</evidence>
<feature type="binding site" evidence="13">
    <location>
        <position position="438"/>
    </location>
    <ligand>
        <name>thiamine diphosphate</name>
        <dbReference type="ChEBI" id="CHEBI:58937"/>
    </ligand>
</feature>
<keyword evidence="7 14" id="KW-0460">Magnesium</keyword>
<dbReference type="Pfam" id="PF00456">
    <property type="entry name" value="Transketolase_N"/>
    <property type="match status" value="1"/>
</dbReference>
<feature type="domain" description="Transketolase-like pyrimidine-binding" evidence="17">
    <location>
        <begin position="355"/>
        <end position="526"/>
    </location>
</feature>
<evidence type="ECO:0000256" key="16">
    <source>
        <dbReference type="RuleBase" id="RU004996"/>
    </source>
</evidence>
<feature type="binding site" evidence="12">
    <location>
        <position position="263"/>
    </location>
    <ligand>
        <name>substrate</name>
    </ligand>
</feature>
<dbReference type="SUPFAM" id="SSF52518">
    <property type="entry name" value="Thiamin diphosphate-binding fold (THDP-binding)"/>
    <property type="match status" value="2"/>
</dbReference>
<reference evidence="19" key="1">
    <citation type="submission" date="2015-08" db="EMBL/GenBank/DDBJ databases">
        <title>Fjat-14210 dsm16467.</title>
        <authorList>
            <person name="Liu B."/>
            <person name="Wang J."/>
            <person name="Zhu Y."/>
            <person name="Liu G."/>
            <person name="Chen Q."/>
            <person name="Chen Z."/>
            <person name="Lan J."/>
            <person name="Che J."/>
            <person name="Ge C."/>
            <person name="Shi H."/>
            <person name="Pan Z."/>
            <person name="Liu X."/>
        </authorList>
    </citation>
    <scope>NUCLEOTIDE SEQUENCE [LARGE SCALE GENOMIC DNA]</scope>
    <source>
        <strain evidence="19">DSM 16467</strain>
    </source>
</reference>
<dbReference type="RefSeq" id="WP_053401511.1">
    <property type="nucleotide sequence ID" value="NZ_JAUKEN010000001.1"/>
</dbReference>
<evidence type="ECO:0000256" key="2">
    <source>
        <dbReference type="ARBA" id="ARBA00011738"/>
    </source>
</evidence>
<dbReference type="AlphaFoldDB" id="A0A0M0L5S1"/>
<evidence type="ECO:0000256" key="4">
    <source>
        <dbReference type="ARBA" id="ARBA00016662"/>
    </source>
</evidence>
<dbReference type="Proteomes" id="UP000037558">
    <property type="component" value="Unassembled WGS sequence"/>
</dbReference>
<dbReference type="NCBIfam" id="TIGR00232">
    <property type="entry name" value="tktlase_bact"/>
    <property type="match status" value="1"/>
</dbReference>
<feature type="binding site" evidence="13">
    <location>
        <position position="263"/>
    </location>
    <ligand>
        <name>thiamine diphosphate</name>
        <dbReference type="ChEBI" id="CHEBI:58937"/>
    </ligand>
</feature>
<feature type="binding site" evidence="12">
    <location>
        <position position="358"/>
    </location>
    <ligand>
        <name>substrate</name>
    </ligand>
</feature>
<keyword evidence="16" id="KW-0106">Calcium</keyword>
<evidence type="ECO:0000259" key="17">
    <source>
        <dbReference type="SMART" id="SM00861"/>
    </source>
</evidence>
<dbReference type="PANTHER" id="PTHR43522:SF2">
    <property type="entry name" value="TRANSKETOLASE 1-RELATED"/>
    <property type="match status" value="1"/>
</dbReference>
<feature type="binding site" evidence="12">
    <location>
        <position position="470"/>
    </location>
    <ligand>
        <name>substrate</name>
    </ligand>
</feature>
<dbReference type="STRING" id="284581.AMD01_11365"/>
<dbReference type="PANTHER" id="PTHR43522">
    <property type="entry name" value="TRANSKETOLASE"/>
    <property type="match status" value="1"/>
</dbReference>
<feature type="binding site" evidence="12">
    <location>
        <position position="385"/>
    </location>
    <ligand>
        <name>substrate</name>
    </ligand>
</feature>
<evidence type="ECO:0000313" key="18">
    <source>
        <dbReference type="EMBL" id="KOO46421.1"/>
    </source>
</evidence>
<feature type="binding site" evidence="12">
    <location>
        <position position="28"/>
    </location>
    <ligand>
        <name>substrate</name>
    </ligand>
</feature>
<feature type="binding site" evidence="12">
    <location>
        <position position="462"/>
    </location>
    <ligand>
        <name>substrate</name>
    </ligand>
</feature>
<keyword evidence="19" id="KW-1185">Reference proteome</keyword>
<feature type="binding site" evidence="14">
    <location>
        <position position="189"/>
    </location>
    <ligand>
        <name>Mg(2+)</name>
        <dbReference type="ChEBI" id="CHEBI:18420"/>
    </ligand>
</feature>
<evidence type="ECO:0000256" key="11">
    <source>
        <dbReference type="PIRSR" id="PIRSR605478-1"/>
    </source>
</evidence>
<dbReference type="GO" id="GO:0046872">
    <property type="term" value="F:metal ion binding"/>
    <property type="evidence" value="ECO:0007669"/>
    <property type="project" value="UniProtKB-KW"/>
</dbReference>
<feature type="binding site" evidence="13">
    <location>
        <position position="187"/>
    </location>
    <ligand>
        <name>thiamine diphosphate</name>
        <dbReference type="ChEBI" id="CHEBI:58937"/>
    </ligand>
</feature>
<dbReference type="SMART" id="SM00861">
    <property type="entry name" value="Transket_pyr"/>
    <property type="match status" value="1"/>
</dbReference>
<accession>A0A0M0L5S1</accession>
<dbReference type="InterPro" id="IPR029061">
    <property type="entry name" value="THDP-binding"/>
</dbReference>
<organism evidence="18 19">
    <name type="scientific">Priestia koreensis</name>
    <dbReference type="NCBI Taxonomy" id="284581"/>
    <lineage>
        <taxon>Bacteria</taxon>
        <taxon>Bacillati</taxon>
        <taxon>Bacillota</taxon>
        <taxon>Bacilli</taxon>
        <taxon>Bacillales</taxon>
        <taxon>Bacillaceae</taxon>
        <taxon>Priestia</taxon>
    </lineage>
</organism>
<dbReference type="FunFam" id="3.40.50.920:FF:000003">
    <property type="entry name" value="Transketolase"/>
    <property type="match status" value="1"/>
</dbReference>
<evidence type="ECO:0000256" key="3">
    <source>
        <dbReference type="ARBA" id="ARBA00013152"/>
    </source>
</evidence>
<dbReference type="FunFam" id="3.40.50.970:FF:000003">
    <property type="entry name" value="Transketolase"/>
    <property type="match status" value="1"/>
</dbReference>
<feature type="site" description="Important for catalytic activity" evidence="15">
    <location>
        <position position="263"/>
    </location>
</feature>
<evidence type="ECO:0000256" key="12">
    <source>
        <dbReference type="PIRSR" id="PIRSR605478-2"/>
    </source>
</evidence>
<feature type="binding site" evidence="14">
    <location>
        <position position="187"/>
    </location>
    <ligand>
        <name>Mg(2+)</name>
        <dbReference type="ChEBI" id="CHEBI:18420"/>
    </ligand>
</feature>
<feature type="binding site" evidence="13">
    <location>
        <position position="158"/>
    </location>
    <ligand>
        <name>thiamine diphosphate</name>
        <dbReference type="ChEBI" id="CHEBI:58937"/>
    </ligand>
</feature>
<dbReference type="GO" id="GO:0005829">
    <property type="term" value="C:cytosol"/>
    <property type="evidence" value="ECO:0007669"/>
    <property type="project" value="TreeGrafter"/>
</dbReference>
<evidence type="ECO:0000256" key="1">
    <source>
        <dbReference type="ARBA" id="ARBA00007131"/>
    </source>
</evidence>
<sequence length="668" mass="72352">MLDRIEDLSIATIRTLSIDAIEKANSGHPGLPMGAAPMTYALWTKVMNHSPKNPNWFNRDRFVLSAGHGSALLYSMLHLAGYGLPMEELKNFRQWGSKTPGHPEFGHTAGVEATTGPLGQGVAMAVGMAMAERHLAAKFNKDNYDVVNHFTYSLCGDGDLMEGVSAEAASLAAHLKLGRLVVLYDSNDISLDGDLDRSFSESVEGRFKAYGWQYVRVENGNDVDEIEKALAEAKADLDRPTIIEVKTVIGFGSPNRAGTSSVHGAPLGSEESKLTKDAYSWTFEEDFHVPNEVYDHFNKVIVEAGQQKEQEWNDLFAQYKEAHPELASEFEAAIKGELPEGWEKQLPTYEEGSSTATRASSGEVLNAVAKAVPQIFGGSADLAGSNKTNLKDAGDFTAEDFSGRNIWFGVREFAMGAAMNGIALHGGAKVFGGTFFVFSDYLRPAIRLAALMQLPVTYVFTHDSIAVGEDGPTHEPIEQLPSLRAMPGLSVVRPGDANETAAAWRLAVESTDRPTALVLTRQDLPTLPGTDKNAYEGVKKGAYVVSKASKEQADVLLLASGSEVSLAVSAQKELEKDGIAAAVVSMPAWDRFEEQSAEYKESVLPKSVKKRFAMEVAAPFGWERYTGDEGEVLGINHFGASAPGDVIMKEFGFTTENVVARVKALLNK</sequence>
<evidence type="ECO:0000256" key="14">
    <source>
        <dbReference type="PIRSR" id="PIRSR605478-4"/>
    </source>
</evidence>
<evidence type="ECO:0000256" key="13">
    <source>
        <dbReference type="PIRSR" id="PIRSR605478-3"/>
    </source>
</evidence>
<dbReference type="InterPro" id="IPR005478">
    <property type="entry name" value="Transketolase_bac-like"/>
</dbReference>
<feature type="binding site" evidence="14">
    <location>
        <position position="157"/>
    </location>
    <ligand>
        <name>Mg(2+)</name>
        <dbReference type="ChEBI" id="CHEBI:18420"/>
    </ligand>
</feature>
<protein>
    <recommendedName>
        <fullName evidence="4 10">Transketolase</fullName>
        <ecNumber evidence="3 10">2.2.1.1</ecNumber>
    </recommendedName>
</protein>
<gene>
    <name evidence="18" type="ORF">AMD01_11365</name>
</gene>
<comment type="cofactor">
    <cofactor evidence="16">
        <name>Mg(2+)</name>
        <dbReference type="ChEBI" id="CHEBI:18420"/>
    </cofactor>
    <cofactor evidence="16">
        <name>Ca(2+)</name>
        <dbReference type="ChEBI" id="CHEBI:29108"/>
    </cofactor>
    <cofactor evidence="16">
        <name>Mn(2+)</name>
        <dbReference type="ChEBI" id="CHEBI:29035"/>
    </cofactor>
    <cofactor evidence="16">
        <name>Co(2+)</name>
        <dbReference type="ChEBI" id="CHEBI:48828"/>
    </cofactor>
    <text evidence="16">Binds 1 Mg(2+) ion per subunit. Can also utilize other divalent metal cations, such as Ca(2+), Mn(2+) and Co(2+).</text>
</comment>